<dbReference type="EMBL" id="BARU01042954">
    <property type="protein sequence ID" value="GAH76990.1"/>
    <property type="molecule type" value="Genomic_DNA"/>
</dbReference>
<proteinExistence type="predicted"/>
<gene>
    <name evidence="1" type="ORF">S03H2_65881</name>
</gene>
<comment type="caution">
    <text evidence="1">The sequence shown here is derived from an EMBL/GenBank/DDBJ whole genome shotgun (WGS) entry which is preliminary data.</text>
</comment>
<feature type="non-terminal residue" evidence="1">
    <location>
        <position position="49"/>
    </location>
</feature>
<organism evidence="1">
    <name type="scientific">marine sediment metagenome</name>
    <dbReference type="NCBI Taxonomy" id="412755"/>
    <lineage>
        <taxon>unclassified sequences</taxon>
        <taxon>metagenomes</taxon>
        <taxon>ecological metagenomes</taxon>
    </lineage>
</organism>
<sequence length="49" mass="5617">MEPFISEYEMMIISSEIYKHPAIRIPQKIISPSIDPLSPKNKELSAETI</sequence>
<name>X1J659_9ZZZZ</name>
<protein>
    <submittedName>
        <fullName evidence="1">Uncharacterized protein</fullName>
    </submittedName>
</protein>
<reference evidence="1" key="1">
    <citation type="journal article" date="2014" name="Front. Microbiol.">
        <title>High frequency of phylogenetically diverse reductive dehalogenase-homologous genes in deep subseafloor sedimentary metagenomes.</title>
        <authorList>
            <person name="Kawai M."/>
            <person name="Futagami T."/>
            <person name="Toyoda A."/>
            <person name="Takaki Y."/>
            <person name="Nishi S."/>
            <person name="Hori S."/>
            <person name="Arai W."/>
            <person name="Tsubouchi T."/>
            <person name="Morono Y."/>
            <person name="Uchiyama I."/>
            <person name="Ito T."/>
            <person name="Fujiyama A."/>
            <person name="Inagaki F."/>
            <person name="Takami H."/>
        </authorList>
    </citation>
    <scope>NUCLEOTIDE SEQUENCE</scope>
    <source>
        <strain evidence="1">Expedition CK06-06</strain>
    </source>
</reference>
<accession>X1J659</accession>
<dbReference type="AlphaFoldDB" id="X1J659"/>
<dbReference type="Gene3D" id="3.40.50.2000">
    <property type="entry name" value="Glycogen Phosphorylase B"/>
    <property type="match status" value="1"/>
</dbReference>
<evidence type="ECO:0000313" key="1">
    <source>
        <dbReference type="EMBL" id="GAH76990.1"/>
    </source>
</evidence>